<evidence type="ECO:0000313" key="19">
    <source>
        <dbReference type="Proteomes" id="UP000003671"/>
    </source>
</evidence>
<proteinExistence type="inferred from homology"/>
<feature type="active site" description="Acyl-ester intermediate" evidence="13">
    <location>
        <position position="77"/>
    </location>
</feature>
<dbReference type="Gene3D" id="2.60.410.10">
    <property type="entry name" value="D-Ala-D-Ala carboxypeptidase, C-terminal domain"/>
    <property type="match status" value="1"/>
</dbReference>
<dbReference type="AlphaFoldDB" id="C9KP05"/>
<evidence type="ECO:0000256" key="11">
    <source>
        <dbReference type="ARBA" id="ARBA00023316"/>
    </source>
</evidence>
<name>C9KP05_9FIRM</name>
<dbReference type="InterPro" id="IPR037167">
    <property type="entry name" value="Peptidase_S11_C_sf"/>
</dbReference>
<comment type="caution">
    <text evidence="18">The sequence shown here is derived from an EMBL/GenBank/DDBJ whole genome shotgun (WGS) entry which is preliminary data.</text>
</comment>
<evidence type="ECO:0000256" key="3">
    <source>
        <dbReference type="ARBA" id="ARBA00007164"/>
    </source>
</evidence>
<dbReference type="Proteomes" id="UP000003671">
    <property type="component" value="Unassembled WGS sequence"/>
</dbReference>
<gene>
    <name evidence="18" type="ORF">MITSMUL_04959</name>
</gene>
<keyword evidence="5 18" id="KW-0121">Carboxypeptidase</keyword>
<dbReference type="EC" id="3.4.16.4" evidence="4"/>
<dbReference type="GO" id="GO:0071555">
    <property type="term" value="P:cell wall organization"/>
    <property type="evidence" value="ECO:0007669"/>
    <property type="project" value="UniProtKB-KW"/>
</dbReference>
<feature type="signal peptide" evidence="16">
    <location>
        <begin position="1"/>
        <end position="41"/>
    </location>
</feature>
<dbReference type="InterPro" id="IPR001967">
    <property type="entry name" value="Peptidase_S11_N"/>
</dbReference>
<keyword evidence="10" id="KW-0573">Peptidoglycan synthesis</keyword>
<evidence type="ECO:0000256" key="8">
    <source>
        <dbReference type="ARBA" id="ARBA00022801"/>
    </source>
</evidence>
<dbReference type="GO" id="GO:0006508">
    <property type="term" value="P:proteolysis"/>
    <property type="evidence" value="ECO:0007669"/>
    <property type="project" value="UniProtKB-KW"/>
</dbReference>
<evidence type="ECO:0000259" key="17">
    <source>
        <dbReference type="SMART" id="SM00936"/>
    </source>
</evidence>
<keyword evidence="9" id="KW-0133">Cell shape</keyword>
<keyword evidence="19" id="KW-1185">Reference proteome</keyword>
<evidence type="ECO:0000256" key="9">
    <source>
        <dbReference type="ARBA" id="ARBA00022960"/>
    </source>
</evidence>
<dbReference type="PANTHER" id="PTHR21581:SF6">
    <property type="entry name" value="TRAFFICKING PROTEIN PARTICLE COMPLEX SUBUNIT 12"/>
    <property type="match status" value="1"/>
</dbReference>
<evidence type="ECO:0000256" key="13">
    <source>
        <dbReference type="PIRSR" id="PIRSR618044-1"/>
    </source>
</evidence>
<evidence type="ECO:0000256" key="1">
    <source>
        <dbReference type="ARBA" id="ARBA00003217"/>
    </source>
</evidence>
<accession>C9KP05</accession>
<dbReference type="STRING" id="500635.MITSMUL_04959"/>
<dbReference type="PATRIC" id="fig|500635.8.peg.1638"/>
<keyword evidence="6" id="KW-0645">Protease</keyword>
<protein>
    <recommendedName>
        <fullName evidence="4">serine-type D-Ala-D-Ala carboxypeptidase</fullName>
        <ecNumber evidence="4">3.4.16.4</ecNumber>
    </recommendedName>
</protein>
<organism evidence="18 19">
    <name type="scientific">Mitsuokella multacida DSM 20544</name>
    <dbReference type="NCBI Taxonomy" id="500635"/>
    <lineage>
        <taxon>Bacteria</taxon>
        <taxon>Bacillati</taxon>
        <taxon>Bacillota</taxon>
        <taxon>Negativicutes</taxon>
        <taxon>Selenomonadales</taxon>
        <taxon>Selenomonadaceae</taxon>
        <taxon>Mitsuokella</taxon>
    </lineage>
</organism>
<dbReference type="GO" id="GO:0009252">
    <property type="term" value="P:peptidoglycan biosynthetic process"/>
    <property type="evidence" value="ECO:0007669"/>
    <property type="project" value="UniProtKB-UniPathway"/>
</dbReference>
<comment type="catalytic activity">
    <reaction evidence="12">
        <text>Preferential cleavage: (Ac)2-L-Lys-D-Ala-|-D-Ala. Also transpeptidation of peptidyl-alanyl moieties that are N-acyl substituents of D-alanine.</text>
        <dbReference type="EC" id="3.4.16.4"/>
    </reaction>
</comment>
<evidence type="ECO:0000256" key="6">
    <source>
        <dbReference type="ARBA" id="ARBA00022670"/>
    </source>
</evidence>
<evidence type="ECO:0000256" key="2">
    <source>
        <dbReference type="ARBA" id="ARBA00004752"/>
    </source>
</evidence>
<dbReference type="eggNOG" id="COG1686">
    <property type="taxonomic scope" value="Bacteria"/>
</dbReference>
<feature type="chain" id="PRO_5002998300" description="serine-type D-Ala-D-Ala carboxypeptidase" evidence="16">
    <location>
        <begin position="42"/>
        <end position="399"/>
    </location>
</feature>
<dbReference type="PRINTS" id="PR00725">
    <property type="entry name" value="DADACBPTASE1"/>
</dbReference>
<feature type="active site" description="Proton acceptor" evidence="13">
    <location>
        <position position="80"/>
    </location>
</feature>
<evidence type="ECO:0000256" key="4">
    <source>
        <dbReference type="ARBA" id="ARBA00012448"/>
    </source>
</evidence>
<feature type="binding site" evidence="14">
    <location>
        <position position="240"/>
    </location>
    <ligand>
        <name>substrate</name>
    </ligand>
</feature>
<dbReference type="GO" id="GO:0009002">
    <property type="term" value="F:serine-type D-Ala-D-Ala carboxypeptidase activity"/>
    <property type="evidence" value="ECO:0007669"/>
    <property type="project" value="UniProtKB-EC"/>
</dbReference>
<evidence type="ECO:0000256" key="5">
    <source>
        <dbReference type="ARBA" id="ARBA00022645"/>
    </source>
</evidence>
<dbReference type="UniPathway" id="UPA00219"/>
<dbReference type="InterPro" id="IPR015956">
    <property type="entry name" value="Peniciliin-bd_prot_C_sf"/>
</dbReference>
<dbReference type="HOGENOM" id="CLU_027070_7_3_9"/>
<dbReference type="SMART" id="SM00936">
    <property type="entry name" value="PBP5_C"/>
    <property type="match status" value="1"/>
</dbReference>
<sequence length="399" mass="42946">MEGKGDSLGILRYIRKLGRMGVGTMLLAVCLSLSSMTSVRAATAEPDIQAEAAILIDADTGRVLWSKNGEERHYPASMTKMMTCLLGIQLLPPDAKITISQAAASTEDLPLHIARGDVLTSEELMRGMMMVSDNGAAVAIAEHIDGSAAVFAERMNEKAQELGMVNTHFANPNGLTDPNHYSTPHDMARLAQYAMKNPVFRDFVRQKERRVTWIAPAGKTLLAENTNELLGHYEGITGIKTGWTSAAGGCLAASAERQGVHLIAVLMKAPSEDARFPEMRAILDYGFANVTLAKGPTAKEASRHVWVKGGTQARTVVRPATDIEYPLLPGEEASHVKVNYDVPKVIDAPLTAGTKVGSAILTYDGEEIGRVDMVAEAVPEGFSIGSWLVGLFEGPLSWF</sequence>
<feature type="active site" evidence="13">
    <location>
        <position position="132"/>
    </location>
</feature>
<evidence type="ECO:0000256" key="14">
    <source>
        <dbReference type="PIRSR" id="PIRSR618044-2"/>
    </source>
</evidence>
<dbReference type="EMBL" id="ABWK02000019">
    <property type="protein sequence ID" value="EEX68376.1"/>
    <property type="molecule type" value="Genomic_DNA"/>
</dbReference>
<comment type="similarity">
    <text evidence="3 15">Belongs to the peptidase S11 family.</text>
</comment>
<comment type="function">
    <text evidence="1">Removes C-terminal D-alanyl residues from sugar-peptide cell wall precursors.</text>
</comment>
<keyword evidence="7 16" id="KW-0732">Signal</keyword>
<comment type="pathway">
    <text evidence="2">Cell wall biogenesis; peptidoglycan biosynthesis.</text>
</comment>
<dbReference type="InterPro" id="IPR018044">
    <property type="entry name" value="Peptidase_S11"/>
</dbReference>
<evidence type="ECO:0000256" key="10">
    <source>
        <dbReference type="ARBA" id="ARBA00022984"/>
    </source>
</evidence>
<evidence type="ECO:0000256" key="15">
    <source>
        <dbReference type="RuleBase" id="RU004016"/>
    </source>
</evidence>
<dbReference type="GO" id="GO:0008360">
    <property type="term" value="P:regulation of cell shape"/>
    <property type="evidence" value="ECO:0007669"/>
    <property type="project" value="UniProtKB-KW"/>
</dbReference>
<dbReference type="SUPFAM" id="SSF56601">
    <property type="entry name" value="beta-lactamase/transpeptidase-like"/>
    <property type="match status" value="1"/>
</dbReference>
<dbReference type="Pfam" id="PF00768">
    <property type="entry name" value="Peptidase_S11"/>
    <property type="match status" value="1"/>
</dbReference>
<dbReference type="SUPFAM" id="SSF69189">
    <property type="entry name" value="Penicillin-binding protein associated domain"/>
    <property type="match status" value="1"/>
</dbReference>
<evidence type="ECO:0000256" key="16">
    <source>
        <dbReference type="SAM" id="SignalP"/>
    </source>
</evidence>
<dbReference type="InterPro" id="IPR012907">
    <property type="entry name" value="Peptidase_S11_C"/>
</dbReference>
<keyword evidence="8" id="KW-0378">Hydrolase</keyword>
<evidence type="ECO:0000256" key="7">
    <source>
        <dbReference type="ARBA" id="ARBA00022729"/>
    </source>
</evidence>
<feature type="domain" description="Peptidase S11 D-Ala-D-Ala carboxypeptidase A C-terminal" evidence="17">
    <location>
        <begin position="287"/>
        <end position="380"/>
    </location>
</feature>
<evidence type="ECO:0000313" key="18">
    <source>
        <dbReference type="EMBL" id="EEX68376.1"/>
    </source>
</evidence>
<reference evidence="18" key="1">
    <citation type="submission" date="2009-09" db="EMBL/GenBank/DDBJ databases">
        <authorList>
            <person name="Weinstock G."/>
            <person name="Sodergren E."/>
            <person name="Clifton S."/>
            <person name="Fulton L."/>
            <person name="Fulton B."/>
            <person name="Courtney L."/>
            <person name="Fronick C."/>
            <person name="Harrison M."/>
            <person name="Strong C."/>
            <person name="Farmer C."/>
            <person name="Delahaunty K."/>
            <person name="Markovic C."/>
            <person name="Hall O."/>
            <person name="Minx P."/>
            <person name="Tomlinson C."/>
            <person name="Mitreva M."/>
            <person name="Nelson J."/>
            <person name="Hou S."/>
            <person name="Wollam A."/>
            <person name="Pepin K.H."/>
            <person name="Johnson M."/>
            <person name="Bhonagiri V."/>
            <person name="Nash W.E."/>
            <person name="Warren W."/>
            <person name="Chinwalla A."/>
            <person name="Mardis E.R."/>
            <person name="Wilson R.K."/>
        </authorList>
    </citation>
    <scope>NUCLEOTIDE SEQUENCE [LARGE SCALE GENOMIC DNA]</scope>
    <source>
        <strain evidence="18">DSM 20544</strain>
    </source>
</reference>
<dbReference type="InterPro" id="IPR012338">
    <property type="entry name" value="Beta-lactam/transpept-like"/>
</dbReference>
<evidence type="ECO:0000256" key="12">
    <source>
        <dbReference type="ARBA" id="ARBA00034000"/>
    </source>
</evidence>
<keyword evidence="11" id="KW-0961">Cell wall biogenesis/degradation</keyword>
<dbReference type="Pfam" id="PF07943">
    <property type="entry name" value="PBP5_C"/>
    <property type="match status" value="1"/>
</dbReference>
<dbReference type="MEROPS" id="S11.004"/>
<dbReference type="Gene3D" id="3.40.710.10">
    <property type="entry name" value="DD-peptidase/beta-lactamase superfamily"/>
    <property type="match status" value="1"/>
</dbReference>
<dbReference type="PANTHER" id="PTHR21581">
    <property type="entry name" value="D-ALANYL-D-ALANINE CARBOXYPEPTIDASE"/>
    <property type="match status" value="1"/>
</dbReference>